<name>A0A6I6E3K4_THETI</name>
<keyword evidence="4" id="KW-1185">Reference proteome</keyword>
<evidence type="ECO:0000313" key="4">
    <source>
        <dbReference type="Proteomes" id="UP000426424"/>
    </source>
</evidence>
<evidence type="ECO:0000313" key="3">
    <source>
        <dbReference type="EMBL" id="QGU33525.1"/>
    </source>
</evidence>
<gene>
    <name evidence="3" type="ORF">E6P07_11385</name>
</gene>
<dbReference type="Pfam" id="PF02604">
    <property type="entry name" value="PhdYeFM_antitox"/>
    <property type="match status" value="1"/>
</dbReference>
<sequence length="76" mass="8298">MHTIQASEFKAKCLALMDAVATTGEVWVVTKNGKPVAELRPFSGQRIDSPFGLHRNLEIHGDVLAPLEDGLWKALA</sequence>
<protein>
    <recommendedName>
        <fullName evidence="2">Antitoxin</fullName>
    </recommendedName>
</protein>
<evidence type="ECO:0000256" key="1">
    <source>
        <dbReference type="ARBA" id="ARBA00009981"/>
    </source>
</evidence>
<reference evidence="3 4" key="1">
    <citation type="submission" date="2019-12" db="EMBL/GenBank/DDBJ databases">
        <title>The complete genome of the thermophilic, anoxygenic phototrophic gammaproteobacterium Thermochromatium tepidum.</title>
        <authorList>
            <person name="Sattley W.M."/>
            <person name="Swingley W.D."/>
            <person name="Burchell B.M."/>
            <person name="Gurbani S.A."/>
            <person name="Kujawa C.M."/>
            <person name="Nuccio D.A."/>
            <person name="Schladweiler J."/>
            <person name="Shaffer K.N."/>
            <person name="Stokes L.M."/>
            <person name="Touchman J.W."/>
            <person name="Blankenship R.E."/>
            <person name="Madigan M.T."/>
        </authorList>
    </citation>
    <scope>NUCLEOTIDE SEQUENCE [LARGE SCALE GENOMIC DNA]</scope>
    <source>
        <strain evidence="3 4">ATCC 43061</strain>
    </source>
</reference>
<dbReference type="Proteomes" id="UP000426424">
    <property type="component" value="Chromosome"/>
</dbReference>
<dbReference type="KEGG" id="ttp:E6P07_11385"/>
<comment type="similarity">
    <text evidence="1 2">Belongs to the phD/YefM antitoxin family.</text>
</comment>
<dbReference type="RefSeq" id="WP_153975717.1">
    <property type="nucleotide sequence ID" value="NZ_CP039268.1"/>
</dbReference>
<dbReference type="Gene3D" id="3.40.1620.10">
    <property type="entry name" value="YefM-like domain"/>
    <property type="match status" value="1"/>
</dbReference>
<dbReference type="NCBIfam" id="TIGR01552">
    <property type="entry name" value="phd_fam"/>
    <property type="match status" value="1"/>
</dbReference>
<dbReference type="InterPro" id="IPR006442">
    <property type="entry name" value="Antitoxin_Phd/YefM"/>
</dbReference>
<dbReference type="EMBL" id="CP039268">
    <property type="protein sequence ID" value="QGU33525.1"/>
    <property type="molecule type" value="Genomic_DNA"/>
</dbReference>
<proteinExistence type="inferred from homology"/>
<comment type="function">
    <text evidence="2">Antitoxin component of a type II toxin-antitoxin (TA) system.</text>
</comment>
<dbReference type="SUPFAM" id="SSF143120">
    <property type="entry name" value="YefM-like"/>
    <property type="match status" value="1"/>
</dbReference>
<evidence type="ECO:0000256" key="2">
    <source>
        <dbReference type="RuleBase" id="RU362080"/>
    </source>
</evidence>
<accession>A0A6I6E3K4</accession>
<dbReference type="AlphaFoldDB" id="A0A6I6E3K4"/>
<organism evidence="3 4">
    <name type="scientific">Thermochromatium tepidum ATCC 43061</name>
    <dbReference type="NCBI Taxonomy" id="316276"/>
    <lineage>
        <taxon>Bacteria</taxon>
        <taxon>Pseudomonadati</taxon>
        <taxon>Pseudomonadota</taxon>
        <taxon>Gammaproteobacteria</taxon>
        <taxon>Chromatiales</taxon>
        <taxon>Chromatiaceae</taxon>
        <taxon>Thermochromatium</taxon>
    </lineage>
</organism>
<dbReference type="OrthoDB" id="9800503at2"/>
<dbReference type="InterPro" id="IPR036165">
    <property type="entry name" value="YefM-like_sf"/>
</dbReference>